<accession>A0A8B6CB78</accession>
<evidence type="ECO:0000313" key="1">
    <source>
        <dbReference type="EMBL" id="VDI01684.1"/>
    </source>
</evidence>
<reference evidence="1" key="1">
    <citation type="submission" date="2018-11" db="EMBL/GenBank/DDBJ databases">
        <authorList>
            <person name="Alioto T."/>
            <person name="Alioto T."/>
        </authorList>
    </citation>
    <scope>NUCLEOTIDE SEQUENCE</scope>
</reference>
<protein>
    <recommendedName>
        <fullName evidence="3">DUF4371 domain-containing protein</fullName>
    </recommendedName>
</protein>
<dbReference type="EMBL" id="UYJE01001379">
    <property type="protein sequence ID" value="VDI01684.1"/>
    <property type="molecule type" value="Genomic_DNA"/>
</dbReference>
<organism evidence="1 2">
    <name type="scientific">Mytilus galloprovincialis</name>
    <name type="common">Mediterranean mussel</name>
    <dbReference type="NCBI Taxonomy" id="29158"/>
    <lineage>
        <taxon>Eukaryota</taxon>
        <taxon>Metazoa</taxon>
        <taxon>Spiralia</taxon>
        <taxon>Lophotrochozoa</taxon>
        <taxon>Mollusca</taxon>
        <taxon>Bivalvia</taxon>
        <taxon>Autobranchia</taxon>
        <taxon>Pteriomorphia</taxon>
        <taxon>Mytilida</taxon>
        <taxon>Mytiloidea</taxon>
        <taxon>Mytilidae</taxon>
        <taxon>Mytilinae</taxon>
        <taxon>Mytilus</taxon>
    </lineage>
</organism>
<comment type="caution">
    <text evidence="1">The sequence shown here is derived from an EMBL/GenBank/DDBJ whole genome shotgun (WGS) entry which is preliminary data.</text>
</comment>
<gene>
    <name evidence="1" type="ORF">MGAL_10B090956</name>
</gene>
<dbReference type="SUPFAM" id="SSF53098">
    <property type="entry name" value="Ribonuclease H-like"/>
    <property type="match status" value="1"/>
</dbReference>
<evidence type="ECO:0000313" key="2">
    <source>
        <dbReference type="Proteomes" id="UP000596742"/>
    </source>
</evidence>
<keyword evidence="2" id="KW-1185">Reference proteome</keyword>
<proteinExistence type="predicted"/>
<dbReference type="InterPro" id="IPR012337">
    <property type="entry name" value="RNaseH-like_sf"/>
</dbReference>
<sequence>MFGFLKYTEGAIPGKATKKKKTEDEKKEKSKLYETNRPARKLNKKWQENRPWLKFENDTMTCSVCLDYYINTNKPGSSGLQRVRGQNTFITGCTNRKISAVLDHEISNAHEKAILSMHSKTVTNEEKITSNAGKALLSLKHAEREKLRILFVNTHAIIKNNRPLRDFPWLCKLDILKGLDLGDTYQNQKAALDFMTAIGQASSDKTVKLINSTNFFAFMMDGSTDISGDEQEVLYVRTSVDGKVVEQYLGIGSPKSTSSLDLKEFAVNMFDSCGLDKGKLVAMGSDGASNMVGRRSGLATLLRQEVNDEIINVHCFAHRLELAFRDVLKKEKKYDKLMTLLIGLYYFYMKSYKSKKGLLDTMKALNVDGILPAKVTGTRWLPHLTRAIICLIRNFPAYEAHLCSLSHTNPKAEGLVKIMLSKDVVCFVLFLKEALKPLQKLSLQLQKPESTLADSIHWVEATIELTHECKMIMR</sequence>
<dbReference type="AlphaFoldDB" id="A0A8B6CB78"/>
<dbReference type="Proteomes" id="UP000596742">
    <property type="component" value="Unassembled WGS sequence"/>
</dbReference>
<dbReference type="PANTHER" id="PTHR46880">
    <property type="entry name" value="RAS-ASSOCIATING DOMAIN-CONTAINING PROTEIN"/>
    <property type="match status" value="1"/>
</dbReference>
<name>A0A8B6CB78_MYTGA</name>
<evidence type="ECO:0008006" key="3">
    <source>
        <dbReference type="Google" id="ProtNLM"/>
    </source>
</evidence>
<dbReference type="PANTHER" id="PTHR46880:SF9">
    <property type="entry name" value="ZINC FINGER PROTEIN 862"/>
    <property type="match status" value="1"/>
</dbReference>
<dbReference type="OrthoDB" id="10051404at2759"/>